<accession>A0AAV5RQ42</accession>
<feature type="transmembrane region" description="Helical" evidence="15">
    <location>
        <begin position="163"/>
        <end position="181"/>
    </location>
</feature>
<dbReference type="GO" id="GO:0004169">
    <property type="term" value="F:dolichyl-phosphate-mannose-protein mannosyltransferase activity"/>
    <property type="evidence" value="ECO:0007669"/>
    <property type="project" value="UniProtKB-UniRule"/>
</dbReference>
<evidence type="ECO:0000256" key="5">
    <source>
        <dbReference type="ARBA" id="ARBA00022676"/>
    </source>
</evidence>
<dbReference type="Gene3D" id="2.80.10.50">
    <property type="match status" value="1"/>
</dbReference>
<evidence type="ECO:0000256" key="2">
    <source>
        <dbReference type="ARBA" id="ARBA00004922"/>
    </source>
</evidence>
<dbReference type="InterPro" id="IPR003342">
    <property type="entry name" value="ArnT-like_N"/>
</dbReference>
<feature type="transmembrane region" description="Helical" evidence="15">
    <location>
        <begin position="632"/>
        <end position="649"/>
    </location>
</feature>
<evidence type="ECO:0000256" key="10">
    <source>
        <dbReference type="ARBA" id="ARBA00022989"/>
    </source>
</evidence>
<comment type="catalytic activity">
    <reaction evidence="14 15">
        <text>a di-trans,poly-cis-dolichyl beta-D-mannosyl phosphate + L-seryl-[protein] = 3-O-(alpha-D-mannosyl)-L-seryl-[protein] + a di-trans,poly-cis-dolichyl phosphate + H(+)</text>
        <dbReference type="Rhea" id="RHEA:17377"/>
        <dbReference type="Rhea" id="RHEA-COMP:9863"/>
        <dbReference type="Rhea" id="RHEA-COMP:13546"/>
        <dbReference type="Rhea" id="RHEA-COMP:19498"/>
        <dbReference type="Rhea" id="RHEA-COMP:19501"/>
        <dbReference type="ChEBI" id="CHEBI:15378"/>
        <dbReference type="ChEBI" id="CHEBI:29999"/>
        <dbReference type="ChEBI" id="CHEBI:57683"/>
        <dbReference type="ChEBI" id="CHEBI:58211"/>
        <dbReference type="ChEBI" id="CHEBI:137321"/>
        <dbReference type="EC" id="2.4.1.109"/>
    </reaction>
</comment>
<feature type="transmembrane region" description="Helical" evidence="15">
    <location>
        <begin position="590"/>
        <end position="612"/>
    </location>
</feature>
<keyword evidence="11 15" id="KW-0472">Membrane</keyword>
<dbReference type="InterPro" id="IPR032421">
    <property type="entry name" value="PMT_4TMC"/>
</dbReference>
<evidence type="ECO:0000313" key="17">
    <source>
        <dbReference type="EMBL" id="GMM53684.1"/>
    </source>
</evidence>
<keyword evidence="9 15" id="KW-0256">Endoplasmic reticulum</keyword>
<dbReference type="EMBL" id="BTGD01000001">
    <property type="protein sequence ID" value="GMM53684.1"/>
    <property type="molecule type" value="Genomic_DNA"/>
</dbReference>
<comment type="similarity">
    <text evidence="3 15">Belongs to the glycosyltransferase 39 family.</text>
</comment>
<dbReference type="SUPFAM" id="SSF82109">
    <property type="entry name" value="MIR domain"/>
    <property type="match status" value="1"/>
</dbReference>
<evidence type="ECO:0000256" key="3">
    <source>
        <dbReference type="ARBA" id="ARBA00007222"/>
    </source>
</evidence>
<evidence type="ECO:0000256" key="8">
    <source>
        <dbReference type="ARBA" id="ARBA00022737"/>
    </source>
</evidence>
<feature type="transmembrane region" description="Helical" evidence="15">
    <location>
        <begin position="226"/>
        <end position="252"/>
    </location>
</feature>
<evidence type="ECO:0000256" key="9">
    <source>
        <dbReference type="ARBA" id="ARBA00022824"/>
    </source>
</evidence>
<evidence type="ECO:0000256" key="12">
    <source>
        <dbReference type="ARBA" id="ARBA00023180"/>
    </source>
</evidence>
<gene>
    <name evidence="17" type="ORF">DAKH74_003000</name>
</gene>
<comment type="catalytic activity">
    <reaction evidence="13 15">
        <text>a di-trans,poly-cis-dolichyl beta-D-mannosyl phosphate + L-threonyl-[protein] = 3-O-(alpha-D-mannosyl)-L-threonyl-[protein] + a di-trans,poly-cis-dolichyl phosphate + H(+)</text>
        <dbReference type="Rhea" id="RHEA:53396"/>
        <dbReference type="Rhea" id="RHEA-COMP:11060"/>
        <dbReference type="Rhea" id="RHEA-COMP:13547"/>
        <dbReference type="Rhea" id="RHEA-COMP:19498"/>
        <dbReference type="Rhea" id="RHEA-COMP:19501"/>
        <dbReference type="ChEBI" id="CHEBI:15378"/>
        <dbReference type="ChEBI" id="CHEBI:30013"/>
        <dbReference type="ChEBI" id="CHEBI:57683"/>
        <dbReference type="ChEBI" id="CHEBI:58211"/>
        <dbReference type="ChEBI" id="CHEBI:137323"/>
        <dbReference type="EC" id="2.4.1.109"/>
    </reaction>
</comment>
<reference evidence="17 18" key="1">
    <citation type="journal article" date="2023" name="Elife">
        <title>Identification of key yeast species and microbe-microbe interactions impacting larval growth of Drosophila in the wild.</title>
        <authorList>
            <person name="Mure A."/>
            <person name="Sugiura Y."/>
            <person name="Maeda R."/>
            <person name="Honda K."/>
            <person name="Sakurai N."/>
            <person name="Takahashi Y."/>
            <person name="Watada M."/>
            <person name="Katoh T."/>
            <person name="Gotoh A."/>
            <person name="Gotoh Y."/>
            <person name="Taniguchi I."/>
            <person name="Nakamura K."/>
            <person name="Hayashi T."/>
            <person name="Katayama T."/>
            <person name="Uemura T."/>
            <person name="Hattori Y."/>
        </authorList>
    </citation>
    <scope>NUCLEOTIDE SEQUENCE [LARGE SCALE GENOMIC DNA]</scope>
    <source>
        <strain evidence="17 18">KH-74</strain>
    </source>
</reference>
<feature type="domain" description="MIR" evidence="16">
    <location>
        <begin position="461"/>
        <end position="516"/>
    </location>
</feature>
<keyword evidence="5 15" id="KW-0328">Glycosyltransferase</keyword>
<comment type="caution">
    <text evidence="17">The sequence shown here is derived from an EMBL/GenBank/DDBJ whole genome shotgun (WGS) entry which is preliminary data.</text>
</comment>
<feature type="transmembrane region" description="Helical" evidence="15">
    <location>
        <begin position="137"/>
        <end position="156"/>
    </location>
</feature>
<dbReference type="InterPro" id="IPR027005">
    <property type="entry name" value="PMT-like"/>
</dbReference>
<dbReference type="PROSITE" id="PS50919">
    <property type="entry name" value="MIR"/>
    <property type="match status" value="3"/>
</dbReference>
<evidence type="ECO:0000256" key="13">
    <source>
        <dbReference type="ARBA" id="ARBA00045085"/>
    </source>
</evidence>
<keyword evidence="8" id="KW-0677">Repeat</keyword>
<comment type="subcellular location">
    <subcellularLocation>
        <location evidence="1 15">Endoplasmic reticulum membrane</location>
        <topology evidence="1 15">Multi-pass membrane protein</topology>
    </subcellularLocation>
</comment>
<organism evidence="17 18">
    <name type="scientific">Maudiozyma humilis</name>
    <name type="common">Sour dough yeast</name>
    <name type="synonym">Kazachstania humilis</name>
    <dbReference type="NCBI Taxonomy" id="51915"/>
    <lineage>
        <taxon>Eukaryota</taxon>
        <taxon>Fungi</taxon>
        <taxon>Dikarya</taxon>
        <taxon>Ascomycota</taxon>
        <taxon>Saccharomycotina</taxon>
        <taxon>Saccharomycetes</taxon>
        <taxon>Saccharomycetales</taxon>
        <taxon>Saccharomycetaceae</taxon>
        <taxon>Maudiozyma</taxon>
    </lineage>
</organism>
<keyword evidence="7 15" id="KW-0812">Transmembrane</keyword>
<dbReference type="Pfam" id="PF02815">
    <property type="entry name" value="MIR"/>
    <property type="match status" value="1"/>
</dbReference>
<dbReference type="SMART" id="SM00472">
    <property type="entry name" value="MIR"/>
    <property type="match status" value="3"/>
</dbReference>
<protein>
    <recommendedName>
        <fullName evidence="4 15">Dolichyl-phosphate-mannose--protein mannosyltransferase</fullName>
        <ecNumber evidence="4 15">2.4.1.109</ecNumber>
    </recommendedName>
</protein>
<feature type="domain" description="MIR" evidence="16">
    <location>
        <begin position="390"/>
        <end position="450"/>
    </location>
</feature>
<keyword evidence="12" id="KW-0325">Glycoprotein</keyword>
<feature type="transmembrane region" description="Helical" evidence="15">
    <location>
        <begin position="272"/>
        <end position="290"/>
    </location>
</feature>
<evidence type="ECO:0000256" key="11">
    <source>
        <dbReference type="ARBA" id="ARBA00023136"/>
    </source>
</evidence>
<evidence type="ECO:0000259" key="16">
    <source>
        <dbReference type="PROSITE" id="PS50919"/>
    </source>
</evidence>
<feature type="domain" description="MIR" evidence="16">
    <location>
        <begin position="326"/>
        <end position="380"/>
    </location>
</feature>
<keyword evidence="18" id="KW-1185">Reference proteome</keyword>
<comment type="pathway">
    <text evidence="2 15">Protein modification; protein glycosylation.</text>
</comment>
<dbReference type="PANTHER" id="PTHR10050:SF50">
    <property type="entry name" value="DOLICHYL-PHOSPHATE-MANNOSE--PROTEIN MANNOSYLTRANSFERASE 1-RELATED"/>
    <property type="match status" value="1"/>
</dbReference>
<dbReference type="AlphaFoldDB" id="A0AAV5RQ42"/>
<keyword evidence="6 15" id="KW-0808">Transferase</keyword>
<dbReference type="InterPro" id="IPR016093">
    <property type="entry name" value="MIR_motif"/>
</dbReference>
<evidence type="ECO:0000256" key="4">
    <source>
        <dbReference type="ARBA" id="ARBA00012839"/>
    </source>
</evidence>
<evidence type="ECO:0000256" key="14">
    <source>
        <dbReference type="ARBA" id="ARBA00045102"/>
    </source>
</evidence>
<evidence type="ECO:0000313" key="18">
    <source>
        <dbReference type="Proteomes" id="UP001377567"/>
    </source>
</evidence>
<dbReference type="PANTHER" id="PTHR10050">
    <property type="entry name" value="DOLICHYL-PHOSPHATE-MANNOSE--PROTEIN MANNOSYLTRANSFERASE"/>
    <property type="match status" value="1"/>
</dbReference>
<name>A0AAV5RQ42_MAUHU</name>
<dbReference type="EC" id="2.4.1.109" evidence="4 15"/>
<evidence type="ECO:0000256" key="15">
    <source>
        <dbReference type="RuleBase" id="RU367007"/>
    </source>
</evidence>
<dbReference type="Pfam" id="PF02366">
    <property type="entry name" value="PMT"/>
    <property type="match status" value="1"/>
</dbReference>
<sequence>MASEKPPVDAAPSNCDPVVAPDLRQGPVRAYLVSEPDASLAERRSLHSLKERVLVVLLIAFTAVVRLPGLSWPASVVFDEVHFGGEAAEYINGDFFMDVHPPLAKMLYAGVASLAGFKGDFTFDNIGDVYPPTVPYVTMRLFSATLGALTVVLLYFTLRASGVRVFVAWLAALCFAIENSYVTISRYILLDAPLMFFIAVAAYSFKKYEVFPTGSVRSYKSLLATGIALGFAASAKWVGLFTVAWIGLLCIWRLWFMIGDLSRPVATTVRSAVAKLVCLLAVPFALYLFFFKLHFDTLVNDGSGASFFSSEFRSTLKGNTIPQGIPADVGVGSVLSLRHVGTAGGYLHSHPFNYETGSGQQQITLYPHIDDNNNWLVELSTTPGVTFPDFQNLTDGAIIRLLHTQTHCRLHSHDHKAPVSENADWQKEVSCYGFTGFEGDNNDNWILEIDKKRSTPGPAQERVIALETKFRLKHMVSNCYLFSHDTKLPKWGFDQQEVSCATTGRYPLTLWYVENNSHHELPADARRVSYNKPGFWGKFVESHIKMWTVNKGLVDTHVYQSLPKDWPFLRRGISYWGNDHRAVYLLGNAIEWWAVSAFILLFAVVCAVELVAWQLGKPILQDKHVFNFHVQVAHYLLGFLVHIGPSFLMQRQMFLHHYLPAYYFGILAFGHALDIVVSFVFRNKKVVGNALVVAFFGGCFFFFNAYKPLIYGLPWTQELCEKSQWLSGWDYHCGSFLENLDDYNNYNITGTYVDGTAASDLPVSTNAEPLQVDTPPQQEEFQQQQEQEQVAFQEQEQQEQVLQEEAAPVEIIEEEYAEPVDEEIQDMPTPPPVQDEELHAVEEEESFEDIVNKEGFNRFVDEFGNEIDIEEVQRIMAAQGSAVKFEQKTIEV</sequence>
<evidence type="ECO:0000256" key="6">
    <source>
        <dbReference type="ARBA" id="ARBA00022679"/>
    </source>
</evidence>
<feature type="transmembrane region" description="Helical" evidence="15">
    <location>
        <begin position="53"/>
        <end position="72"/>
    </location>
</feature>
<dbReference type="GO" id="GO:0005789">
    <property type="term" value="C:endoplasmic reticulum membrane"/>
    <property type="evidence" value="ECO:0007669"/>
    <property type="project" value="UniProtKB-SubCell"/>
</dbReference>
<dbReference type="CDD" id="cd23283">
    <property type="entry name" value="beta-trefoil_MIR_PMT1-like"/>
    <property type="match status" value="1"/>
</dbReference>
<feature type="transmembrane region" description="Helical" evidence="15">
    <location>
        <begin position="661"/>
        <end position="681"/>
    </location>
</feature>
<dbReference type="InterPro" id="IPR036300">
    <property type="entry name" value="MIR_dom_sf"/>
</dbReference>
<evidence type="ECO:0000256" key="1">
    <source>
        <dbReference type="ARBA" id="ARBA00004477"/>
    </source>
</evidence>
<dbReference type="Proteomes" id="UP001377567">
    <property type="component" value="Unassembled WGS sequence"/>
</dbReference>
<keyword evidence="10 15" id="KW-1133">Transmembrane helix</keyword>
<comment type="function">
    <text evidence="15">Transfers mannose from Dol-P-mannose to Ser or Thr residues on proteins.</text>
</comment>
<proteinExistence type="inferred from homology"/>
<feature type="transmembrane region" description="Helical" evidence="15">
    <location>
        <begin position="687"/>
        <end position="706"/>
    </location>
</feature>
<evidence type="ECO:0000256" key="7">
    <source>
        <dbReference type="ARBA" id="ARBA00022692"/>
    </source>
</evidence>
<dbReference type="Pfam" id="PF16192">
    <property type="entry name" value="PMT_4TMC"/>
    <property type="match status" value="1"/>
</dbReference>